<keyword evidence="3" id="KW-1185">Reference proteome</keyword>
<gene>
    <name evidence="2" type="ORF">SAMN04488514_103232</name>
</gene>
<dbReference type="Proteomes" id="UP000199440">
    <property type="component" value="Unassembled WGS sequence"/>
</dbReference>
<dbReference type="EMBL" id="FNGV01000003">
    <property type="protein sequence ID" value="SDL87355.1"/>
    <property type="molecule type" value="Genomic_DNA"/>
</dbReference>
<evidence type="ECO:0000256" key="1">
    <source>
        <dbReference type="SAM" id="SignalP"/>
    </source>
</evidence>
<evidence type="ECO:0000313" key="3">
    <source>
        <dbReference type="Proteomes" id="UP000199440"/>
    </source>
</evidence>
<accession>A0A1G9NMX5</accession>
<protein>
    <recommendedName>
        <fullName evidence="4">YD repeat-containing protein</fullName>
    </recommendedName>
</protein>
<proteinExistence type="predicted"/>
<dbReference type="Gene3D" id="2.180.10.10">
    <property type="entry name" value="RHS repeat-associated core"/>
    <property type="match status" value="1"/>
</dbReference>
<evidence type="ECO:0008006" key="4">
    <source>
        <dbReference type="Google" id="ProtNLM"/>
    </source>
</evidence>
<dbReference type="OrthoDB" id="1414892at2"/>
<name>A0A1G9NMX5_9FLAO</name>
<reference evidence="3" key="1">
    <citation type="submission" date="2016-10" db="EMBL/GenBank/DDBJ databases">
        <authorList>
            <person name="Varghese N."/>
            <person name="Submissions S."/>
        </authorList>
    </citation>
    <scope>NUCLEOTIDE SEQUENCE [LARGE SCALE GENOMIC DNA]</scope>
    <source>
        <strain evidence="3">DSM 19886</strain>
    </source>
</reference>
<feature type="chain" id="PRO_5011615333" description="YD repeat-containing protein" evidence="1">
    <location>
        <begin position="22"/>
        <end position="312"/>
    </location>
</feature>
<organism evidence="2 3">
    <name type="scientific">Kriegella aquimaris</name>
    <dbReference type="NCBI Taxonomy" id="192904"/>
    <lineage>
        <taxon>Bacteria</taxon>
        <taxon>Pseudomonadati</taxon>
        <taxon>Bacteroidota</taxon>
        <taxon>Flavobacteriia</taxon>
        <taxon>Flavobacteriales</taxon>
        <taxon>Flavobacteriaceae</taxon>
        <taxon>Kriegella</taxon>
    </lineage>
</organism>
<keyword evidence="1" id="KW-0732">Signal</keyword>
<evidence type="ECO:0000313" key="2">
    <source>
        <dbReference type="EMBL" id="SDL87355.1"/>
    </source>
</evidence>
<dbReference type="RefSeq" id="WP_089887694.1">
    <property type="nucleotide sequence ID" value="NZ_FNGV01000003.1"/>
</dbReference>
<feature type="signal peptide" evidence="1">
    <location>
        <begin position="1"/>
        <end position="21"/>
    </location>
</feature>
<dbReference type="AlphaFoldDB" id="A0A1G9NMX5"/>
<sequence>MVKKCALLILFLLGMQSDSFSQEIKMFTLADFDLRGNVKSCLVRTDYGKEEFDFDKDGRLTKSVTRYNEQDYDITRYLYENGELIEKRVENYRDNIFDKSISIANFYTIDSLPERKITEEIISYTKEFLEQNEYHYDSDGNLIKIVHTDNDGVDETLVGYETVNGETTQTFTLNGVVQESVRTSSRKTVNDLVEKIVLTKKFLEGTPYAATENVFDANQKLLSQTEFKYDDEIKQLAATKTINYTYDPQGALARTETKIGNSLATKTYIYQFDKGQEGENANWIKQIITPENTYSTRRVKYYQMEPESVVVE</sequence>